<organism evidence="1 2">
    <name type="scientific">Amycolatopsis roodepoortensis</name>
    <dbReference type="NCBI Taxonomy" id="700274"/>
    <lineage>
        <taxon>Bacteria</taxon>
        <taxon>Bacillati</taxon>
        <taxon>Actinomycetota</taxon>
        <taxon>Actinomycetes</taxon>
        <taxon>Pseudonocardiales</taxon>
        <taxon>Pseudonocardiaceae</taxon>
        <taxon>Amycolatopsis</taxon>
    </lineage>
</organism>
<dbReference type="EMBL" id="JADBEJ010000001">
    <property type="protein sequence ID" value="MBE1574501.1"/>
    <property type="molecule type" value="Genomic_DNA"/>
</dbReference>
<proteinExistence type="predicted"/>
<name>A0ABR9L1K7_9PSEU</name>
<protein>
    <submittedName>
        <fullName evidence="1">Uncharacterized protein</fullName>
    </submittedName>
</protein>
<sequence>MKDAWSALATAVNGSRTPLELLGKAGLKGWDVRPEPVFAWVPTGTCSECGKQVGTKHAAKCFLGGVEPGEESDGLVDADDTTESVEVPGWYALVRNNPETGGIESIGAVAREFTPESFERRAGVLAEIAKELKAKCSAAGPLWNNTGAFMSLRMPEPIKIGKVDQLELRIVCLASLTPGRQSVIKFSVVRSASNTVQPITLPESQMGAAFSVGMDGSHVKAITGWAESAPQQIAEVANKLKAKRMTLAEFEAVCEKLWTSPAETANTWLKEQHERRKAMLRVIFNGDLDMFAGIGKTRWGALQAILTVAQHLPHVELKNDDDPAETARARAESTLFGPAAKLCASAFEKLAV</sequence>
<evidence type="ECO:0000313" key="1">
    <source>
        <dbReference type="EMBL" id="MBE1574501.1"/>
    </source>
</evidence>
<evidence type="ECO:0000313" key="2">
    <source>
        <dbReference type="Proteomes" id="UP000656548"/>
    </source>
</evidence>
<reference evidence="1 2" key="1">
    <citation type="submission" date="2020-10" db="EMBL/GenBank/DDBJ databases">
        <title>Sequencing the genomes of 1000 actinobacteria strains.</title>
        <authorList>
            <person name="Klenk H.-P."/>
        </authorList>
    </citation>
    <scope>NUCLEOTIDE SEQUENCE [LARGE SCALE GENOMIC DNA]</scope>
    <source>
        <strain evidence="1 2">DSM 46661</strain>
    </source>
</reference>
<dbReference type="InterPro" id="IPR026325">
    <property type="entry name" value="DUF932"/>
</dbReference>
<comment type="caution">
    <text evidence="1">The sequence shown here is derived from an EMBL/GenBank/DDBJ whole genome shotgun (WGS) entry which is preliminary data.</text>
</comment>
<keyword evidence="2" id="KW-1185">Reference proteome</keyword>
<accession>A0ABR9L1K7</accession>
<dbReference type="RefSeq" id="WP_192742110.1">
    <property type="nucleotide sequence ID" value="NZ_CP102415.1"/>
</dbReference>
<gene>
    <name evidence="1" type="ORF">H4W30_001530</name>
</gene>
<dbReference type="Proteomes" id="UP000656548">
    <property type="component" value="Unassembled WGS sequence"/>
</dbReference>
<dbReference type="Pfam" id="PF06067">
    <property type="entry name" value="DUF932"/>
    <property type="match status" value="1"/>
</dbReference>